<evidence type="ECO:0000256" key="6">
    <source>
        <dbReference type="ARBA" id="ARBA00023242"/>
    </source>
</evidence>
<comment type="caution">
    <text evidence="9">The sequence shown here is derived from an EMBL/GenBank/DDBJ whole genome shotgun (WGS) entry which is preliminary data.</text>
</comment>
<evidence type="ECO:0000313" key="10">
    <source>
        <dbReference type="Proteomes" id="UP000037751"/>
    </source>
</evidence>
<comment type="function">
    <text evidence="7">Required for pre-mRNA splicing.</text>
</comment>
<keyword evidence="10" id="KW-1185">Reference proteome</keyword>
<feature type="compositionally biased region" description="Basic and acidic residues" evidence="8">
    <location>
        <begin position="211"/>
        <end position="237"/>
    </location>
</feature>
<evidence type="ECO:0000256" key="5">
    <source>
        <dbReference type="ARBA" id="ARBA00023187"/>
    </source>
</evidence>
<dbReference type="VEuPathDB" id="FungiDB:Malapachy_0107"/>
<dbReference type="RefSeq" id="XP_017991141.1">
    <property type="nucleotide sequence ID" value="XM_018134640.1"/>
</dbReference>
<accession>A0A0M9VNM6</accession>
<dbReference type="GO" id="GO:0000398">
    <property type="term" value="P:mRNA splicing, via spliceosome"/>
    <property type="evidence" value="ECO:0007669"/>
    <property type="project" value="UniProtKB-UniRule"/>
</dbReference>
<keyword evidence="3 7" id="KW-0507">mRNA processing</keyword>
<evidence type="ECO:0000256" key="2">
    <source>
        <dbReference type="ARBA" id="ARBA00006164"/>
    </source>
</evidence>
<reference evidence="9 10" key="1">
    <citation type="submission" date="2015-07" db="EMBL/GenBank/DDBJ databases">
        <title>Draft Genome Sequence of Malassezia furfur CBS1878 and Malassezia pachydermatis CBS1879.</title>
        <authorList>
            <person name="Triana S."/>
            <person name="Ohm R."/>
            <person name="Gonzalez A."/>
            <person name="DeCock H."/>
            <person name="Restrepo S."/>
            <person name="Celis A."/>
        </authorList>
    </citation>
    <scope>NUCLEOTIDE SEQUENCE [LARGE SCALE GENOMIC DNA]</scope>
    <source>
        <strain evidence="9 10">CBS 1879</strain>
    </source>
</reference>
<dbReference type="GeneID" id="28726515"/>
<proteinExistence type="inferred from homology"/>
<keyword evidence="6 7" id="KW-0539">Nucleus</keyword>
<evidence type="ECO:0000256" key="8">
    <source>
        <dbReference type="SAM" id="MobiDB-lite"/>
    </source>
</evidence>
<sequence>MANTTAHGALSIHGTNPQFLVERVIRTRIYDSTYWKQDCFALTAATLVDKAAELTYVGGTYGMLRPSPFLCLVCKLLQIQPEKSVIEEYLAADDLKYLRAVAAMYVRLTYPSMDVYETLEPMLNDYRKLRWRDMTGQYSLSHMDEFIDQLLTEERVCDLILPRLTKRTVLEANEGLRPRRSRLEEAMVLGDSQGLESGSESDDSLAALRQERRERDEHADRVRAERQARLTRARAEDASGSDEGYASQQSASDEEKLHARLQQSRSPSPAFRSRSPSRSPSPAFRSRSPSRSVSPA</sequence>
<dbReference type="AlphaFoldDB" id="A0A0M9VNM6"/>
<evidence type="ECO:0000256" key="1">
    <source>
        <dbReference type="ARBA" id="ARBA00004123"/>
    </source>
</evidence>
<dbReference type="GO" id="GO:0005681">
    <property type="term" value="C:spliceosomal complex"/>
    <property type="evidence" value="ECO:0007669"/>
    <property type="project" value="UniProtKB-KW"/>
</dbReference>
<evidence type="ECO:0000256" key="3">
    <source>
        <dbReference type="ARBA" id="ARBA00022664"/>
    </source>
</evidence>
<dbReference type="OrthoDB" id="190958at2759"/>
<protein>
    <recommendedName>
        <fullName evidence="7">Pre-mRNA-splicing factor 38</fullName>
    </recommendedName>
</protein>
<dbReference type="Proteomes" id="UP000037751">
    <property type="component" value="Unassembled WGS sequence"/>
</dbReference>
<dbReference type="InterPro" id="IPR005037">
    <property type="entry name" value="PRP38"/>
</dbReference>
<evidence type="ECO:0000256" key="4">
    <source>
        <dbReference type="ARBA" id="ARBA00022728"/>
    </source>
</evidence>
<name>A0A0M9VNM6_9BASI</name>
<dbReference type="STRING" id="77020.A0A0M9VNM6"/>
<keyword evidence="5 7" id="KW-0508">mRNA splicing</keyword>
<dbReference type="Pfam" id="PF03371">
    <property type="entry name" value="PRP38"/>
    <property type="match status" value="1"/>
</dbReference>
<comment type="subcellular location">
    <subcellularLocation>
        <location evidence="1 7">Nucleus</location>
    </subcellularLocation>
</comment>
<feature type="region of interest" description="Disordered" evidence="8">
    <location>
        <begin position="211"/>
        <end position="296"/>
    </location>
</feature>
<evidence type="ECO:0000256" key="7">
    <source>
        <dbReference type="RuleBase" id="RU367025"/>
    </source>
</evidence>
<keyword evidence="4 7" id="KW-0747">Spliceosome</keyword>
<dbReference type="EMBL" id="LGAV01000006">
    <property type="protein sequence ID" value="KOS13509.1"/>
    <property type="molecule type" value="Genomic_DNA"/>
</dbReference>
<comment type="similarity">
    <text evidence="2 7">Belongs to the PRP38 family.</text>
</comment>
<gene>
    <name evidence="9" type="ORF">Malapachy_0107</name>
</gene>
<feature type="compositionally biased region" description="Low complexity" evidence="8">
    <location>
        <begin position="264"/>
        <end position="296"/>
    </location>
</feature>
<dbReference type="PANTHER" id="PTHR23142">
    <property type="entry name" value="PRE-MRNA-SPLICING FACTOR 38A-RELATED"/>
    <property type="match status" value="1"/>
</dbReference>
<evidence type="ECO:0000313" key="9">
    <source>
        <dbReference type="EMBL" id="KOS13509.1"/>
    </source>
</evidence>
<organism evidence="9 10">
    <name type="scientific">Malassezia pachydermatis</name>
    <dbReference type="NCBI Taxonomy" id="77020"/>
    <lineage>
        <taxon>Eukaryota</taxon>
        <taxon>Fungi</taxon>
        <taxon>Dikarya</taxon>
        <taxon>Basidiomycota</taxon>
        <taxon>Ustilaginomycotina</taxon>
        <taxon>Malasseziomycetes</taxon>
        <taxon>Malasseziales</taxon>
        <taxon>Malasseziaceae</taxon>
        <taxon>Malassezia</taxon>
    </lineage>
</organism>